<dbReference type="Proteomes" id="UP000199058">
    <property type="component" value="Unassembled WGS sequence"/>
</dbReference>
<dbReference type="Pfam" id="PF06889">
    <property type="entry name" value="DUF1266"/>
    <property type="match status" value="2"/>
</dbReference>
<organism evidence="2 3">
    <name type="scientific">Marinospirillum celere</name>
    <dbReference type="NCBI Taxonomy" id="1122252"/>
    <lineage>
        <taxon>Bacteria</taxon>
        <taxon>Pseudomonadati</taxon>
        <taxon>Pseudomonadota</taxon>
        <taxon>Gammaproteobacteria</taxon>
        <taxon>Oceanospirillales</taxon>
        <taxon>Oceanospirillaceae</taxon>
        <taxon>Marinospirillum</taxon>
    </lineage>
</organism>
<reference evidence="2 3" key="1">
    <citation type="submission" date="2016-10" db="EMBL/GenBank/DDBJ databases">
        <authorList>
            <person name="de Groot N.N."/>
        </authorList>
    </citation>
    <scope>NUCLEOTIDE SEQUENCE [LARGE SCALE GENOMIC DNA]</scope>
    <source>
        <strain evidence="2 3">DSM 18438</strain>
    </source>
</reference>
<feature type="domain" description="DUF1266" evidence="1">
    <location>
        <begin position="626"/>
        <end position="775"/>
    </location>
</feature>
<dbReference type="STRING" id="1122252.SAMN05660443_0133"/>
<dbReference type="EMBL" id="FOLH01000001">
    <property type="protein sequence ID" value="SFB78869.1"/>
    <property type="molecule type" value="Genomic_DNA"/>
</dbReference>
<evidence type="ECO:0000313" key="2">
    <source>
        <dbReference type="EMBL" id="SFB78869.1"/>
    </source>
</evidence>
<proteinExistence type="predicted"/>
<accession>A0A1I1DUZ3</accession>
<sequence length="816" mass="94094">MSVSLSTWLSPLLHLSQDDRENAEILAELRLSQLADAYAFLYQAWQDKTANKLLTSIQVIASLERLHWLEANESQAWLALFAQRLQQICPDIGSLFNELEASGYPELRLALLREAQLDCWSEPLDVPWVLRPDQRHLPPELQVRSTPLGYALAVRSSSFVVYRQPLKDAAYLRERFWPDVQATLNNYWQVHNASDCQQLIYWLGGQGQRYAWQLDFEWLKTASDEERLEWRQELPEGMENYAELMEESVGSGLETLDVAAWDWVRMADLALAGYLAGYFTATEWRSFALVALWLLRSRYGSWEEVAASYLQGYRFWQTQADFTLSPELETTWQQLLTLPFSPMQQLDWQALSLDHPDFRDALSHYSKRLDDPLMLASLLASLRDDVSLLTGLAVDDLPESRRHEARDYLFAGLDIHPDEKLTPTLARFWQPGRVHHYDQLALNCRVGKVPVLPANLAAVDEVWEAWQEQSPLLADQVKHPAGIVMAEKYAFYLVKALETGHYSLKEIEQLALALKEYLSWHYPSAQALVEAWLGWDEVLSLSGEEKPLLAELAWHLKDPGSLFRFLPWKRPPVRFTEPGKAVSEADLATLNLVGPLTGIHWSWPEKLPQHPRQELRNLLQETHLFQDAEDLTDFLNHLLLAGDRQEYMIAFSPFTLNSERLDMEIEIQEQDERDEEQEAYYQRLLRVKNNALGINDLDLTAWDMAQLVDLAVAGYQVDWLDEEALQQWLAKVRKQITSEYHGWADFAQALLAGYNFFMNETENRDELLDIFSQRLLSLLVAVPAQAGLWYTLAWPGEKQGSWNQSATSLTGKRRLH</sequence>
<protein>
    <recommendedName>
        <fullName evidence="1">DUF1266 domain-containing protein</fullName>
    </recommendedName>
</protein>
<dbReference type="RefSeq" id="WP_091957707.1">
    <property type="nucleotide sequence ID" value="NZ_FOLH01000001.1"/>
</dbReference>
<feature type="domain" description="DUF1266" evidence="1">
    <location>
        <begin position="184"/>
        <end position="348"/>
    </location>
</feature>
<evidence type="ECO:0000313" key="3">
    <source>
        <dbReference type="Proteomes" id="UP000199058"/>
    </source>
</evidence>
<keyword evidence="3" id="KW-1185">Reference proteome</keyword>
<evidence type="ECO:0000259" key="1">
    <source>
        <dbReference type="Pfam" id="PF06889"/>
    </source>
</evidence>
<gene>
    <name evidence="2" type="ORF">SAMN05660443_0133</name>
</gene>
<dbReference type="OrthoDB" id="6177842at2"/>
<name>A0A1I1DUZ3_9GAMM</name>
<dbReference type="InterPro" id="IPR009677">
    <property type="entry name" value="DUF1266"/>
</dbReference>
<dbReference type="AlphaFoldDB" id="A0A1I1DUZ3"/>